<proteinExistence type="predicted"/>
<feature type="domain" description="AB hydrolase-1" evidence="2">
    <location>
        <begin position="26"/>
        <end position="156"/>
    </location>
</feature>
<evidence type="ECO:0000256" key="1">
    <source>
        <dbReference type="ARBA" id="ARBA00022801"/>
    </source>
</evidence>
<keyword evidence="1" id="KW-0378">Hydrolase</keyword>
<accession>A0AAV5NZH6</accession>
<dbReference type="InterPro" id="IPR029058">
    <property type="entry name" value="AB_hydrolase_fold"/>
</dbReference>
<dbReference type="RefSeq" id="WP_224055679.1">
    <property type="nucleotide sequence ID" value="NZ_AP025145.1"/>
</dbReference>
<dbReference type="Gene3D" id="3.40.50.1820">
    <property type="entry name" value="alpha/beta hydrolase"/>
    <property type="match status" value="1"/>
</dbReference>
<sequence>MYQREGIIEIDNANIYYEVSGNPNGKPLLMIHGGLGCMYDLMPLLDYVPEDYKVILVDLRGHGQSTLGEVALSYERYQQDVEQLLRSLNISNYSVFGFSDGGTVAYRLAASQPELVEQIVTLGSHWRLPKNDSSEEILGSVSEKMWREQFPKDVARYQEINPSPDFGALIEKVKAVWLDKTSTGYPNESIQRIGCPSLVIRGNNDFLLSANEALLAVNQLPDAEFMNVPFSAHATHQEFPEVVGLALNRFLSFTL</sequence>
<dbReference type="GO" id="GO:0016787">
    <property type="term" value="F:hydrolase activity"/>
    <property type="evidence" value="ECO:0007669"/>
    <property type="project" value="UniProtKB-KW"/>
</dbReference>
<dbReference type="InterPro" id="IPR000073">
    <property type="entry name" value="AB_hydrolase_1"/>
</dbReference>
<organism evidence="3 4">
    <name type="scientific">Vibrio penaeicida</name>
    <dbReference type="NCBI Taxonomy" id="104609"/>
    <lineage>
        <taxon>Bacteria</taxon>
        <taxon>Pseudomonadati</taxon>
        <taxon>Pseudomonadota</taxon>
        <taxon>Gammaproteobacteria</taxon>
        <taxon>Vibrionales</taxon>
        <taxon>Vibrionaceae</taxon>
        <taxon>Vibrio</taxon>
    </lineage>
</organism>
<dbReference type="SUPFAM" id="SSF53474">
    <property type="entry name" value="alpha/beta-Hydrolases"/>
    <property type="match status" value="1"/>
</dbReference>
<comment type="caution">
    <text evidence="3">The sequence shown here is derived from an EMBL/GenBank/DDBJ whole genome shotgun (WGS) entry which is preliminary data.</text>
</comment>
<dbReference type="AlphaFoldDB" id="A0AAV5NZH6"/>
<dbReference type="GO" id="GO:0016020">
    <property type="term" value="C:membrane"/>
    <property type="evidence" value="ECO:0007669"/>
    <property type="project" value="TreeGrafter"/>
</dbReference>
<dbReference type="PANTHER" id="PTHR43798:SF31">
    <property type="entry name" value="AB HYDROLASE SUPERFAMILY PROTEIN YCLE"/>
    <property type="match status" value="1"/>
</dbReference>
<dbReference type="InterPro" id="IPR050266">
    <property type="entry name" value="AB_hydrolase_sf"/>
</dbReference>
<protein>
    <recommendedName>
        <fullName evidence="2">AB hydrolase-1 domain-containing protein</fullName>
    </recommendedName>
</protein>
<evidence type="ECO:0000313" key="4">
    <source>
        <dbReference type="Proteomes" id="UP001156690"/>
    </source>
</evidence>
<dbReference type="InterPro" id="IPR000318">
    <property type="entry name" value="Nase_comp1_CS"/>
</dbReference>
<dbReference type="EMBL" id="BSNX01000075">
    <property type="protein sequence ID" value="GLQ76076.1"/>
    <property type="molecule type" value="Genomic_DNA"/>
</dbReference>
<dbReference type="Pfam" id="PF00561">
    <property type="entry name" value="Abhydrolase_1"/>
    <property type="match status" value="1"/>
</dbReference>
<reference evidence="4" key="1">
    <citation type="journal article" date="2019" name="Int. J. Syst. Evol. Microbiol.">
        <title>The Global Catalogue of Microorganisms (GCM) 10K type strain sequencing project: providing services to taxonomists for standard genome sequencing and annotation.</title>
        <authorList>
            <consortium name="The Broad Institute Genomics Platform"/>
            <consortium name="The Broad Institute Genome Sequencing Center for Infectious Disease"/>
            <person name="Wu L."/>
            <person name="Ma J."/>
        </authorList>
    </citation>
    <scope>NUCLEOTIDE SEQUENCE [LARGE SCALE GENOMIC DNA]</scope>
    <source>
        <strain evidence="4">NBRC 15640</strain>
    </source>
</reference>
<dbReference type="PROSITE" id="PS00699">
    <property type="entry name" value="NITROGENASE_1_1"/>
    <property type="match status" value="1"/>
</dbReference>
<dbReference type="PRINTS" id="PR00111">
    <property type="entry name" value="ABHYDROLASE"/>
</dbReference>
<dbReference type="PANTHER" id="PTHR43798">
    <property type="entry name" value="MONOACYLGLYCEROL LIPASE"/>
    <property type="match status" value="1"/>
</dbReference>
<gene>
    <name evidence="3" type="ORF">GCM10007932_54390</name>
</gene>
<dbReference type="GO" id="GO:0016163">
    <property type="term" value="F:nitrogenase activity"/>
    <property type="evidence" value="ECO:0007669"/>
    <property type="project" value="InterPro"/>
</dbReference>
<evidence type="ECO:0000313" key="3">
    <source>
        <dbReference type="EMBL" id="GLQ76076.1"/>
    </source>
</evidence>
<dbReference type="Proteomes" id="UP001156690">
    <property type="component" value="Unassembled WGS sequence"/>
</dbReference>
<evidence type="ECO:0000259" key="2">
    <source>
        <dbReference type="Pfam" id="PF00561"/>
    </source>
</evidence>
<name>A0AAV5NZH6_9VIBR</name>
<keyword evidence="4" id="KW-1185">Reference proteome</keyword>